<comment type="caution">
    <text evidence="3">The sequence shown here is derived from an EMBL/GenBank/DDBJ whole genome shotgun (WGS) entry which is preliminary data.</text>
</comment>
<name>A0A0A0D9F7_9PROT</name>
<feature type="region of interest" description="Disordered" evidence="1">
    <location>
        <begin position="101"/>
        <end position="130"/>
    </location>
</feature>
<reference evidence="3 4" key="1">
    <citation type="submission" date="2014-01" db="EMBL/GenBank/DDBJ databases">
        <title>Genome sequence determination for a cystic fibrosis isolate, Inquilinus limosus.</title>
        <authorList>
            <person name="Pino M."/>
            <person name="Di Conza J."/>
            <person name="Gutkind G."/>
        </authorList>
    </citation>
    <scope>NUCLEOTIDE SEQUENCE [LARGE SCALE GENOMIC DNA]</scope>
    <source>
        <strain evidence="3 4">MP06</strain>
    </source>
</reference>
<protein>
    <recommendedName>
        <fullName evidence="5">Lysozyme inhibitor LprI N-terminal domain-containing protein</fullName>
    </recommendedName>
</protein>
<dbReference type="RefSeq" id="WP_034838167.1">
    <property type="nucleotide sequence ID" value="NZ_JANX01000165.1"/>
</dbReference>
<dbReference type="AlphaFoldDB" id="A0A0A0D9F7"/>
<evidence type="ECO:0000313" key="4">
    <source>
        <dbReference type="Proteomes" id="UP000029995"/>
    </source>
</evidence>
<feature type="chain" id="PRO_5001961205" description="Lysozyme inhibitor LprI N-terminal domain-containing protein" evidence="2">
    <location>
        <begin position="24"/>
        <end position="130"/>
    </location>
</feature>
<evidence type="ECO:0008006" key="5">
    <source>
        <dbReference type="Google" id="ProtNLM"/>
    </source>
</evidence>
<feature type="compositionally biased region" description="Basic and acidic residues" evidence="1">
    <location>
        <begin position="119"/>
        <end position="130"/>
    </location>
</feature>
<dbReference type="OrthoDB" id="9837339at2"/>
<evidence type="ECO:0000313" key="3">
    <source>
        <dbReference type="EMBL" id="KGM33607.1"/>
    </source>
</evidence>
<sequence>MRRAGAALVLMGAIALSAGDARANQARLADVCYGAVLDAATAYALGGVQRQAEDERTGHSGIARRLKAIQDELTQQMGAALDAGCPSDPFEQLIACFQSRSDGSGQNVPKASACVEQVTGRRDDPGIGAR</sequence>
<proteinExistence type="predicted"/>
<evidence type="ECO:0000256" key="2">
    <source>
        <dbReference type="SAM" id="SignalP"/>
    </source>
</evidence>
<accession>A0A0A0D9F7</accession>
<dbReference type="Proteomes" id="UP000029995">
    <property type="component" value="Unassembled WGS sequence"/>
</dbReference>
<evidence type="ECO:0000256" key="1">
    <source>
        <dbReference type="SAM" id="MobiDB-lite"/>
    </source>
</evidence>
<dbReference type="EMBL" id="JANX01000165">
    <property type="protein sequence ID" value="KGM33607.1"/>
    <property type="molecule type" value="Genomic_DNA"/>
</dbReference>
<keyword evidence="2" id="KW-0732">Signal</keyword>
<gene>
    <name evidence="3" type="ORF">P409_14840</name>
</gene>
<feature type="signal peptide" evidence="2">
    <location>
        <begin position="1"/>
        <end position="23"/>
    </location>
</feature>
<organism evidence="3 4">
    <name type="scientific">Inquilinus limosus MP06</name>
    <dbReference type="NCBI Taxonomy" id="1398085"/>
    <lineage>
        <taxon>Bacteria</taxon>
        <taxon>Pseudomonadati</taxon>
        <taxon>Pseudomonadota</taxon>
        <taxon>Alphaproteobacteria</taxon>
        <taxon>Rhodospirillales</taxon>
        <taxon>Rhodospirillaceae</taxon>
        <taxon>Inquilinus</taxon>
    </lineage>
</organism>